<accession>A0ACC1PL91</accession>
<dbReference type="Proteomes" id="UP001143856">
    <property type="component" value="Unassembled WGS sequence"/>
</dbReference>
<evidence type="ECO:0000313" key="1">
    <source>
        <dbReference type="EMBL" id="KAJ2995714.1"/>
    </source>
</evidence>
<reference evidence="1" key="1">
    <citation type="submission" date="2022-10" db="EMBL/GenBank/DDBJ databases">
        <title>Genome Sequence of Xylaria curta.</title>
        <authorList>
            <person name="Buettner E."/>
        </authorList>
    </citation>
    <scope>NUCLEOTIDE SEQUENCE</scope>
    <source>
        <strain evidence="1">Babe10</strain>
    </source>
</reference>
<organism evidence="1 2">
    <name type="scientific">Xylaria curta</name>
    <dbReference type="NCBI Taxonomy" id="42375"/>
    <lineage>
        <taxon>Eukaryota</taxon>
        <taxon>Fungi</taxon>
        <taxon>Dikarya</taxon>
        <taxon>Ascomycota</taxon>
        <taxon>Pezizomycotina</taxon>
        <taxon>Sordariomycetes</taxon>
        <taxon>Xylariomycetidae</taxon>
        <taxon>Xylariales</taxon>
        <taxon>Xylariaceae</taxon>
        <taxon>Xylaria</taxon>
    </lineage>
</organism>
<protein>
    <submittedName>
        <fullName evidence="1">Uncharacterized protein</fullName>
    </submittedName>
</protein>
<sequence length="1732" mass="186278">MPVDGSYLSSPKYGYDFVVATTQASINSGLAAFLAEGDQPTLYLCFLVDPLTGNPTDEVTLEELLDKTNGINPFDIPAGTPYTDPRIAPLTTALFCVGIKIQIGLPPGIAPKNLPPIVSLGSNASNVVFNLFCSEFTVIQNQPPSGWGSTGTWNVWSQPSGQPWYITTHVNLVMADLDKELDTPYFNSHPDEKAALKRQLENLSATAFSLQQLLFDLDNAALQDVPTFGGIPPNSNADIVLQKSFTSIYSKAAKERGWPLLSVTATVQSPDPSQLQLTSFERQVSQLKDYNGVVIPNPTTEQQNASTLDHLCAANDNPLPGTSSFSWNWVQPTEVDQLSGVISVNRNALAEFFLPEILPTARKGCCLCVPTATAYPLQVMGDVSIDVQSGQSPDKVEVTTSGENVIRIEYSDSKKDEDWSGASYCGVTVSPSYVCDVKFKNTAIQVVQRIKIHLWIGFDNTAEEIDVYDMTRTDDYSISVSQTGGLRIVQTNTSVQDDSDDPAAGGFIDFFTGIDSVVQDIKDKLHDIEPTQLNPIPFDRLQAFVFPGSKTFTYKTVDFSDHQDLVCEITYVDPSQSRRRLRDVKDVDADPQKESSPGLTLTSSSELMQNYAHGQVVSPTEKFEALQTANGLALLFAIDTSGVFHVIKEQSGKANAGWVINDLSSSIISKQFPGNSNVKADTFSVGQSALDGTISLALAVEAEDTDWLFISLANNGSDTSWTSEPAWTRVNFDAVGENPAGIFITGVMFAETMGGRQYLVVDINRLGSSSKNIARYHIDPSKSTGRYWNKADVPIDIEDGNYQSCVGQVKNGYVDGVYTSGQTSGAPQLVYSPIENAFGSGPPLPRRLGLPGGVLPSAIATARYADPASPFYTFTDLFSISGKTLYRFAPDGQQDGATAKPLVTSDTFSDTDQLYAMTHGGVTTLWGTNSSNEVYYVSCQTSQLDQPGSWSAVVPILKDIERISSYINKTNAKAWRSQEITIAAPPDVKPLSFNSYTTTIVVKDKNDLPAGEVELEILTDSSTPLYINGLYYIVGPTPVTVTTDAMGTVTIVEASNDLNASVLTVAIPNDIISFIIDPMNYAFNKIASLNSEGALRDASYPTKTAAGGVIGDAGYGPLVDSSTSRHDLQVVASRMSNLKDVWGNVKPPSTTPLRRLKPTRPEVVPATLYRASPNYRDIWDDIAIAAGDLFQWLKSGVEAVIDIIKDAATDAWHFIAEIAGKVYRAVLDTVEAIVGALEWIFNVIKTAIEQLIAFVKFLFEWDDIRRTKDVLHNVTKLYLKDQVDGLGGIKTLFDNEIVEVEKTLSEWAGLGDWAPLSKPPSSSAVSPAKDQTASSMSFANHFKNNFGSLVVKETKATTNVVQETIDGLLDALSKEGEVLSEVYTKLQEVATNMPSMSVADALKKIAVIFGEGLLSSVRVVVDALLDALASLANTMIDLLDTQIYIPIISDILEAIGVPNISYFDLFSWIAAVSFTVVYKITNGEAPFPDNSNVNAIKSASSWADLAALFGRTTDYKAPSEIKSGIIPHELEKVVHIAGHAAAGFTTFTCCFLVGFEAEASSGENPFSLPAAILGGVGSALVGTADFLAPYSPVENTAVAAVAKATTAASIISKIIFCGPVQSKLAVAGSGFSALAVGDGRATSAIVDSILVIPSLFVTGWHFYELSQKPASTEQAAAILGEIANVTSYATRISYAVAVNMKDPVTKQIAIIATLACNVASGGLHTAEAFLVE</sequence>
<dbReference type="EMBL" id="JAPDGR010000123">
    <property type="protein sequence ID" value="KAJ2995714.1"/>
    <property type="molecule type" value="Genomic_DNA"/>
</dbReference>
<proteinExistence type="predicted"/>
<evidence type="ECO:0000313" key="2">
    <source>
        <dbReference type="Proteomes" id="UP001143856"/>
    </source>
</evidence>
<keyword evidence="2" id="KW-1185">Reference proteome</keyword>
<comment type="caution">
    <text evidence="1">The sequence shown here is derived from an EMBL/GenBank/DDBJ whole genome shotgun (WGS) entry which is preliminary data.</text>
</comment>
<name>A0ACC1PL91_9PEZI</name>
<gene>
    <name evidence="1" type="ORF">NUW58_g1195</name>
</gene>